<dbReference type="STRING" id="460265.Mnod_3589"/>
<dbReference type="HOGENOM" id="CLU_1852875_0_0_5"/>
<protein>
    <submittedName>
        <fullName evidence="1">Uncharacterized protein</fullName>
    </submittedName>
</protein>
<gene>
    <name evidence="1" type="ordered locus">Mnod_3589</name>
</gene>
<organism evidence="1 2">
    <name type="scientific">Methylobacterium nodulans (strain LMG 21967 / CNCM I-2342 / ORS 2060)</name>
    <dbReference type="NCBI Taxonomy" id="460265"/>
    <lineage>
        <taxon>Bacteria</taxon>
        <taxon>Pseudomonadati</taxon>
        <taxon>Pseudomonadota</taxon>
        <taxon>Alphaproteobacteria</taxon>
        <taxon>Hyphomicrobiales</taxon>
        <taxon>Methylobacteriaceae</taxon>
        <taxon>Methylobacterium</taxon>
    </lineage>
</organism>
<dbReference type="KEGG" id="mno:Mnod_3589"/>
<evidence type="ECO:0000313" key="2">
    <source>
        <dbReference type="Proteomes" id="UP000008207"/>
    </source>
</evidence>
<dbReference type="EMBL" id="CP001349">
    <property type="protein sequence ID" value="ACL58498.1"/>
    <property type="molecule type" value="Genomic_DNA"/>
</dbReference>
<sequence>MRAADLRELDIPSLRLAADIAARNQGDVALLAARFVAGADDCLPHTRVAAAHTEAQARDMVAIAGLVALVERHADQLLPIFEALERGEEVTIRQSRAAELVRPRSAVPVRSHWPVMRRPGTVMGPVAVAMAAEVR</sequence>
<evidence type="ECO:0000313" key="1">
    <source>
        <dbReference type="EMBL" id="ACL58498.1"/>
    </source>
</evidence>
<dbReference type="AlphaFoldDB" id="B8INY2"/>
<dbReference type="Proteomes" id="UP000008207">
    <property type="component" value="Chromosome"/>
</dbReference>
<name>B8INY2_METNO</name>
<keyword evidence="2" id="KW-1185">Reference proteome</keyword>
<reference evidence="1 2" key="1">
    <citation type="submission" date="2009-01" db="EMBL/GenBank/DDBJ databases">
        <title>Complete sequence of chromosome of Methylobacterium nodulans ORS 2060.</title>
        <authorList>
            <consortium name="US DOE Joint Genome Institute"/>
            <person name="Lucas S."/>
            <person name="Copeland A."/>
            <person name="Lapidus A."/>
            <person name="Glavina del Rio T."/>
            <person name="Dalin E."/>
            <person name="Tice H."/>
            <person name="Bruce D."/>
            <person name="Goodwin L."/>
            <person name="Pitluck S."/>
            <person name="Sims D."/>
            <person name="Brettin T."/>
            <person name="Detter J.C."/>
            <person name="Han C."/>
            <person name="Larimer F."/>
            <person name="Land M."/>
            <person name="Hauser L."/>
            <person name="Kyrpides N."/>
            <person name="Ivanova N."/>
            <person name="Marx C.J."/>
            <person name="Richardson P."/>
        </authorList>
    </citation>
    <scope>NUCLEOTIDE SEQUENCE [LARGE SCALE GENOMIC DNA]</scope>
    <source>
        <strain evidence="2">LMG 21967 / CNCM I-2342 / ORS 2060</strain>
    </source>
</reference>
<accession>B8INY2</accession>
<proteinExistence type="predicted"/>
<dbReference type="RefSeq" id="WP_015930155.1">
    <property type="nucleotide sequence ID" value="NC_011894.1"/>
</dbReference>